<protein>
    <submittedName>
        <fullName evidence="1">Uncharacterized protein</fullName>
    </submittedName>
</protein>
<dbReference type="RefSeq" id="WP_182489968.1">
    <property type="nucleotide sequence ID" value="NZ_BAAAOV010000007.1"/>
</dbReference>
<organism evidence="1 2">
    <name type="scientific">Microcella alkalica</name>
    <dbReference type="NCBI Taxonomy" id="355930"/>
    <lineage>
        <taxon>Bacteria</taxon>
        <taxon>Bacillati</taxon>
        <taxon>Actinomycetota</taxon>
        <taxon>Actinomycetes</taxon>
        <taxon>Micrococcales</taxon>
        <taxon>Microbacteriaceae</taxon>
        <taxon>Microcella</taxon>
    </lineage>
</organism>
<evidence type="ECO:0000313" key="2">
    <source>
        <dbReference type="Proteomes" id="UP000585905"/>
    </source>
</evidence>
<name>A0A839ECU8_9MICO</name>
<evidence type="ECO:0000313" key="1">
    <source>
        <dbReference type="EMBL" id="MBA8847155.1"/>
    </source>
</evidence>
<sequence length="156" mass="15779">MPSRRMLAAIIAVAVATVIAVIVLLVVGAPPAEAPGTDQGGPGLPVQLPGESYAGETVALEAPLVVGSEGCFRLGTQEGDRFVIWPDGFTTGGDAVVDADGVIIADGAVLSVEGVEMPYDALLAIEGPDGHWASVAGFCIGDDDRVLVLDAAQLLD</sequence>
<dbReference type="EMBL" id="JACGWX010000001">
    <property type="protein sequence ID" value="MBA8847155.1"/>
    <property type="molecule type" value="Genomic_DNA"/>
</dbReference>
<proteinExistence type="predicted"/>
<dbReference type="Proteomes" id="UP000585905">
    <property type="component" value="Unassembled WGS sequence"/>
</dbReference>
<reference evidence="1 2" key="1">
    <citation type="submission" date="2020-07" db="EMBL/GenBank/DDBJ databases">
        <title>Sequencing the genomes of 1000 actinobacteria strains.</title>
        <authorList>
            <person name="Klenk H.-P."/>
        </authorList>
    </citation>
    <scope>NUCLEOTIDE SEQUENCE [LARGE SCALE GENOMIC DNA]</scope>
    <source>
        <strain evidence="1 2">DSM 19663</strain>
    </source>
</reference>
<dbReference type="AlphaFoldDB" id="A0A839ECU8"/>
<keyword evidence="2" id="KW-1185">Reference proteome</keyword>
<gene>
    <name evidence="1" type="ORF">FHX53_000719</name>
</gene>
<accession>A0A839ECU8</accession>
<comment type="caution">
    <text evidence="1">The sequence shown here is derived from an EMBL/GenBank/DDBJ whole genome shotgun (WGS) entry which is preliminary data.</text>
</comment>